<gene>
    <name evidence="1" type="ORF">GRJ2_003219000</name>
</gene>
<dbReference type="EMBL" id="BAAFJT010000238">
    <property type="protein sequence ID" value="GAB0207533.1"/>
    <property type="molecule type" value="Genomic_DNA"/>
</dbReference>
<reference evidence="1 2" key="1">
    <citation type="submission" date="2024-06" db="EMBL/GenBank/DDBJ databases">
        <title>The draft genome of Grus japonensis, version 3.</title>
        <authorList>
            <person name="Nabeshima K."/>
            <person name="Suzuki S."/>
            <person name="Onuma M."/>
        </authorList>
    </citation>
    <scope>NUCLEOTIDE SEQUENCE [LARGE SCALE GENOMIC DNA]</scope>
    <source>
        <strain evidence="1 2">451A</strain>
    </source>
</reference>
<sequence length="130" mass="14561">MVMQVVSLQPMEDHGGADIDPAAHGRPHTRALKEAVAMWRTRAGVGSWQELRPYGERSPCRSRFAGRTCDPVGDPCWSSLLLKDLIPWKGPMLEQFVKNYSLWEGPTLEKYVHKGLSPMGGTPCWSRGRV</sequence>
<dbReference type="Proteomes" id="UP001623348">
    <property type="component" value="Unassembled WGS sequence"/>
</dbReference>
<comment type="caution">
    <text evidence="1">The sequence shown here is derived from an EMBL/GenBank/DDBJ whole genome shotgun (WGS) entry which is preliminary data.</text>
</comment>
<organism evidence="1 2">
    <name type="scientific">Grus japonensis</name>
    <name type="common">Japanese crane</name>
    <name type="synonym">Red-crowned crane</name>
    <dbReference type="NCBI Taxonomy" id="30415"/>
    <lineage>
        <taxon>Eukaryota</taxon>
        <taxon>Metazoa</taxon>
        <taxon>Chordata</taxon>
        <taxon>Craniata</taxon>
        <taxon>Vertebrata</taxon>
        <taxon>Euteleostomi</taxon>
        <taxon>Archelosauria</taxon>
        <taxon>Archosauria</taxon>
        <taxon>Dinosauria</taxon>
        <taxon>Saurischia</taxon>
        <taxon>Theropoda</taxon>
        <taxon>Coelurosauria</taxon>
        <taxon>Aves</taxon>
        <taxon>Neognathae</taxon>
        <taxon>Neoaves</taxon>
        <taxon>Gruiformes</taxon>
        <taxon>Gruidae</taxon>
        <taxon>Grus</taxon>
    </lineage>
</organism>
<keyword evidence="2" id="KW-1185">Reference proteome</keyword>
<dbReference type="AlphaFoldDB" id="A0ABC9YBT0"/>
<proteinExistence type="predicted"/>
<evidence type="ECO:0000313" key="2">
    <source>
        <dbReference type="Proteomes" id="UP001623348"/>
    </source>
</evidence>
<accession>A0ABC9YBT0</accession>
<protein>
    <submittedName>
        <fullName evidence="1">Zinc finger and BTB domain-containing protein 5</fullName>
    </submittedName>
</protein>
<name>A0ABC9YBT0_GRUJA</name>
<evidence type="ECO:0000313" key="1">
    <source>
        <dbReference type="EMBL" id="GAB0207533.1"/>
    </source>
</evidence>